<proteinExistence type="predicted"/>
<dbReference type="RefSeq" id="WP_006361889.1">
    <property type="nucleotide sequence ID" value="NZ_GG700630.1"/>
</dbReference>
<reference evidence="2" key="1">
    <citation type="submission" date="2009-10" db="EMBL/GenBank/DDBJ databases">
        <authorList>
            <person name="Weinstock G."/>
            <person name="Sodergren E."/>
            <person name="Clifton S."/>
            <person name="Fulton L."/>
            <person name="Fulton B."/>
            <person name="Courtney L."/>
            <person name="Fronick C."/>
            <person name="Harrison M."/>
            <person name="Strong C."/>
            <person name="Farmer C."/>
            <person name="Delahaunty K."/>
            <person name="Markovic C."/>
            <person name="Hall O."/>
            <person name="Minx P."/>
            <person name="Tomlinson C."/>
            <person name="Mitreva M."/>
            <person name="Nelson J."/>
            <person name="Hou S."/>
            <person name="Wollam A."/>
            <person name="Pepin K.H."/>
            <person name="Johnson M."/>
            <person name="Bhonagiri V."/>
            <person name="Nash W.E."/>
            <person name="Warren W."/>
            <person name="Chinwalla A."/>
            <person name="Mardis E.R."/>
            <person name="Wilson R.K."/>
        </authorList>
    </citation>
    <scope>NUCLEOTIDE SEQUENCE [LARGE SCALE GENOMIC DNA]</scope>
    <source>
        <strain evidence="2">ATCC 700122</strain>
    </source>
</reference>
<protein>
    <recommendedName>
        <fullName evidence="4">Lipoprotein</fullName>
    </recommendedName>
</protein>
<evidence type="ECO:0008006" key="4">
    <source>
        <dbReference type="Google" id="ProtNLM"/>
    </source>
</evidence>
<feature type="signal peptide" evidence="1">
    <location>
        <begin position="1"/>
        <end position="20"/>
    </location>
</feature>
<name>D0WFP4_SLAES</name>
<evidence type="ECO:0000313" key="2">
    <source>
        <dbReference type="EMBL" id="EEZ61307.1"/>
    </source>
</evidence>
<organism evidence="2 3">
    <name type="scientific">Slackia exigua (strain ATCC 700122 / DSM 15923 / CIP 105133 / JCM 11022 / KCTC 5966 / S-7)</name>
    <dbReference type="NCBI Taxonomy" id="649764"/>
    <lineage>
        <taxon>Bacteria</taxon>
        <taxon>Bacillati</taxon>
        <taxon>Actinomycetota</taxon>
        <taxon>Coriobacteriia</taxon>
        <taxon>Eggerthellales</taxon>
        <taxon>Eggerthellaceae</taxon>
        <taxon>Slackia</taxon>
    </lineage>
</organism>
<accession>D0WFP4</accession>
<keyword evidence="3" id="KW-1185">Reference proteome</keyword>
<evidence type="ECO:0000256" key="1">
    <source>
        <dbReference type="SAM" id="SignalP"/>
    </source>
</evidence>
<dbReference type="EMBL" id="ACUX02000006">
    <property type="protein sequence ID" value="EEZ61307.1"/>
    <property type="molecule type" value="Genomic_DNA"/>
</dbReference>
<dbReference type="GeneID" id="85007251"/>
<dbReference type="STRING" id="649764.HMPREF0762_00643"/>
<sequence length="115" mass="11809">MKTKKTAALAMLVATALCSAALSGFMLVSCGSGGPAAQDDAALKAPPLQPAEDHQGIWESKGSEGCYGCHGVDENGARKVEAAPALPEDHYAAGDISSMKIDPERDQCIICHPVG</sequence>
<gene>
    <name evidence="2" type="ORF">HMPREF0762_00643</name>
</gene>
<feature type="chain" id="PRO_5039658998" description="Lipoprotein" evidence="1">
    <location>
        <begin position="21"/>
        <end position="115"/>
    </location>
</feature>
<evidence type="ECO:0000313" key="3">
    <source>
        <dbReference type="Proteomes" id="UP000006001"/>
    </source>
</evidence>
<dbReference type="AlphaFoldDB" id="D0WFP4"/>
<dbReference type="HOGENOM" id="CLU_2167014_0_0_11"/>
<keyword evidence="1" id="KW-0732">Signal</keyword>
<comment type="caution">
    <text evidence="2">The sequence shown here is derived from an EMBL/GenBank/DDBJ whole genome shotgun (WGS) entry which is preliminary data.</text>
</comment>
<dbReference type="PROSITE" id="PS51257">
    <property type="entry name" value="PROKAR_LIPOPROTEIN"/>
    <property type="match status" value="1"/>
</dbReference>
<dbReference type="Proteomes" id="UP000006001">
    <property type="component" value="Unassembled WGS sequence"/>
</dbReference>
<dbReference type="Gene3D" id="1.10.1130.10">
    <property type="entry name" value="Flavocytochrome C3, Chain A"/>
    <property type="match status" value="1"/>
</dbReference>
<dbReference type="OrthoDB" id="3197389at2"/>
<dbReference type="eggNOG" id="COG3043">
    <property type="taxonomic scope" value="Bacteria"/>
</dbReference>